<gene>
    <name evidence="1" type="ORF">MERR_LOCUS23408</name>
</gene>
<dbReference type="PANTHER" id="PTHR37736:SF1">
    <property type="entry name" value="GLYCINE-RICH PROTEIN"/>
    <property type="match status" value="1"/>
</dbReference>
<dbReference type="OrthoDB" id="69150at2759"/>
<name>A0A6D2JGZ9_9BRAS</name>
<keyword evidence="2" id="KW-1185">Reference proteome</keyword>
<accession>A0A6D2JGZ9</accession>
<proteinExistence type="predicted"/>
<dbReference type="PANTHER" id="PTHR37736">
    <property type="entry name" value="GLYCINE-RICH PROTEIN"/>
    <property type="match status" value="1"/>
</dbReference>
<protein>
    <submittedName>
        <fullName evidence="1">Uncharacterized protein</fullName>
    </submittedName>
</protein>
<reference evidence="1" key="1">
    <citation type="submission" date="2020-01" db="EMBL/GenBank/DDBJ databases">
        <authorList>
            <person name="Mishra B."/>
        </authorList>
    </citation>
    <scope>NUCLEOTIDE SEQUENCE [LARGE SCALE GENOMIC DNA]</scope>
</reference>
<sequence length="220" mass="24673">MAANDIATSETTEGPVLAIINRRHRALHKKQKRITQMEESISQGKTLNKEQEEVLRSKPAVLVLIEELNKLRDPLSTAVSEEISLATQNLVEILYFGSLLDVKCQSDLDSDSISKLRSLIMSRVDSSLSHKDALDCCIDHAKLWLAKSDKPIESNSNVSYGALREQLKKFMASDYFTTRLDCEQKEVDENCKQDSVATGHTVSTCSKTASIISEELKFFY</sequence>
<dbReference type="AlphaFoldDB" id="A0A6D2JGZ9"/>
<evidence type="ECO:0000313" key="2">
    <source>
        <dbReference type="Proteomes" id="UP000467841"/>
    </source>
</evidence>
<comment type="caution">
    <text evidence="1">The sequence shown here is derived from an EMBL/GenBank/DDBJ whole genome shotgun (WGS) entry which is preliminary data.</text>
</comment>
<dbReference type="Proteomes" id="UP000467841">
    <property type="component" value="Unassembled WGS sequence"/>
</dbReference>
<organism evidence="1 2">
    <name type="scientific">Microthlaspi erraticum</name>
    <dbReference type="NCBI Taxonomy" id="1685480"/>
    <lineage>
        <taxon>Eukaryota</taxon>
        <taxon>Viridiplantae</taxon>
        <taxon>Streptophyta</taxon>
        <taxon>Embryophyta</taxon>
        <taxon>Tracheophyta</taxon>
        <taxon>Spermatophyta</taxon>
        <taxon>Magnoliopsida</taxon>
        <taxon>eudicotyledons</taxon>
        <taxon>Gunneridae</taxon>
        <taxon>Pentapetalae</taxon>
        <taxon>rosids</taxon>
        <taxon>malvids</taxon>
        <taxon>Brassicales</taxon>
        <taxon>Brassicaceae</taxon>
        <taxon>Coluteocarpeae</taxon>
        <taxon>Microthlaspi</taxon>
    </lineage>
</organism>
<evidence type="ECO:0000313" key="1">
    <source>
        <dbReference type="EMBL" id="CAA7036173.1"/>
    </source>
</evidence>
<dbReference type="EMBL" id="CACVBM020001163">
    <property type="protein sequence ID" value="CAA7036173.1"/>
    <property type="molecule type" value="Genomic_DNA"/>
</dbReference>